<evidence type="ECO:0000256" key="1">
    <source>
        <dbReference type="ARBA" id="ARBA00004651"/>
    </source>
</evidence>
<organism evidence="7 8">
    <name type="scientific">Actinophytocola gossypii</name>
    <dbReference type="NCBI Taxonomy" id="2812003"/>
    <lineage>
        <taxon>Bacteria</taxon>
        <taxon>Bacillati</taxon>
        <taxon>Actinomycetota</taxon>
        <taxon>Actinomycetes</taxon>
        <taxon>Pseudonocardiales</taxon>
        <taxon>Pseudonocardiaceae</taxon>
    </lineage>
</organism>
<dbReference type="SUPFAM" id="SSF55729">
    <property type="entry name" value="Acyl-CoA N-acyltransferases (Nat)"/>
    <property type="match status" value="1"/>
</dbReference>
<keyword evidence="4" id="KW-1133">Transmembrane helix</keyword>
<keyword evidence="8" id="KW-1185">Reference proteome</keyword>
<evidence type="ECO:0000313" key="7">
    <source>
        <dbReference type="EMBL" id="MCT2582799.1"/>
    </source>
</evidence>
<accession>A0ABT2J5C7</accession>
<dbReference type="RefSeq" id="WP_260190134.1">
    <property type="nucleotide sequence ID" value="NZ_JAFFZE010000006.1"/>
</dbReference>
<dbReference type="Pfam" id="PF09924">
    <property type="entry name" value="LPG_synthase_C"/>
    <property type="match status" value="1"/>
</dbReference>
<comment type="subcellular location">
    <subcellularLocation>
        <location evidence="1">Cell membrane</location>
        <topology evidence="1">Multi-pass membrane protein</topology>
    </subcellularLocation>
</comment>
<protein>
    <submittedName>
        <fullName evidence="7">DUF2156 domain-containing protein</fullName>
    </submittedName>
</protein>
<feature type="domain" description="Phosphatidylglycerol lysyltransferase C-terminal" evidence="6">
    <location>
        <begin position="15"/>
        <end position="301"/>
    </location>
</feature>
<gene>
    <name evidence="7" type="ORF">JT362_06665</name>
</gene>
<evidence type="ECO:0000313" key="8">
    <source>
        <dbReference type="Proteomes" id="UP001156441"/>
    </source>
</evidence>
<evidence type="ECO:0000259" key="6">
    <source>
        <dbReference type="Pfam" id="PF09924"/>
    </source>
</evidence>
<dbReference type="InterPro" id="IPR016181">
    <property type="entry name" value="Acyl_CoA_acyltransferase"/>
</dbReference>
<dbReference type="InterPro" id="IPR024320">
    <property type="entry name" value="LPG_synthase_C"/>
</dbReference>
<dbReference type="Proteomes" id="UP001156441">
    <property type="component" value="Unassembled WGS sequence"/>
</dbReference>
<name>A0ABT2J5C7_9PSEU</name>
<keyword evidence="2" id="KW-1003">Cell membrane</keyword>
<evidence type="ECO:0000256" key="2">
    <source>
        <dbReference type="ARBA" id="ARBA00022475"/>
    </source>
</evidence>
<comment type="caution">
    <text evidence="7">The sequence shown here is derived from an EMBL/GenBank/DDBJ whole genome shotgun (WGS) entry which is preliminary data.</text>
</comment>
<dbReference type="PANTHER" id="PTHR34697">
    <property type="entry name" value="PHOSPHATIDYLGLYCEROL LYSYLTRANSFERASE"/>
    <property type="match status" value="1"/>
</dbReference>
<reference evidence="7 8" key="1">
    <citation type="submission" date="2021-02" db="EMBL/GenBank/DDBJ databases">
        <title>Actinophytocola xerophila sp. nov., isolated from soil of cotton cropping field.</title>
        <authorList>
            <person name="Huang R."/>
            <person name="Chen X."/>
            <person name="Ge X."/>
            <person name="Liu W."/>
        </authorList>
    </citation>
    <scope>NUCLEOTIDE SEQUENCE [LARGE SCALE GENOMIC DNA]</scope>
    <source>
        <strain evidence="7 8">S1-96</strain>
    </source>
</reference>
<dbReference type="InterPro" id="IPR051211">
    <property type="entry name" value="PG_lysyltransferase"/>
</dbReference>
<evidence type="ECO:0000256" key="4">
    <source>
        <dbReference type="ARBA" id="ARBA00022989"/>
    </source>
</evidence>
<dbReference type="EMBL" id="JAFFZE010000006">
    <property type="protein sequence ID" value="MCT2582799.1"/>
    <property type="molecule type" value="Genomic_DNA"/>
</dbReference>
<proteinExistence type="predicted"/>
<keyword evidence="5" id="KW-0472">Membrane</keyword>
<evidence type="ECO:0000256" key="5">
    <source>
        <dbReference type="ARBA" id="ARBA00023136"/>
    </source>
</evidence>
<dbReference type="PANTHER" id="PTHR34697:SF2">
    <property type="entry name" value="PHOSPHATIDYLGLYCEROL LYSYLTRANSFERASE"/>
    <property type="match status" value="1"/>
</dbReference>
<sequence length="320" mass="34674">METLAPEILELVSRCSDNPSAFLALNDGNRRFAAEGGVVVYREAGRYLVAFGGPIGPDPAALLARFRAFAAGRRRKVVAIQVQGSEVDTFTSAGFTVNQVGASYAVDLREFTLRGSRFVRLRNKVSRAVRAGVEVAEVPFEAHAGELAELDAAWSRGKGKPLEFLVGQLGGPAQRYRRLFVARVGGRVTGYVSYSPAYGSRPGWLHDLSRRRPDAPPGVMEAVNTSAIETFLAEGASWLHFGFTPFTGLDPACEDPSASRWFRWLVGQLAVRGAAVYPAATQLAYKRKWAPHAVLPEYVAFSHGASLSAFVQVFRAANAL</sequence>
<keyword evidence="3" id="KW-0812">Transmembrane</keyword>
<evidence type="ECO:0000256" key="3">
    <source>
        <dbReference type="ARBA" id="ARBA00022692"/>
    </source>
</evidence>